<feature type="compositionally biased region" description="Low complexity" evidence="1">
    <location>
        <begin position="287"/>
        <end position="301"/>
    </location>
</feature>
<accession>A0AAD7N6U8</accession>
<comment type="caution">
    <text evidence="2">The sequence shown here is derived from an EMBL/GenBank/DDBJ whole genome shotgun (WGS) entry which is preliminary data.</text>
</comment>
<name>A0AAD7N6U8_9AGAR</name>
<reference evidence="2" key="1">
    <citation type="submission" date="2023-03" db="EMBL/GenBank/DDBJ databases">
        <title>Massive genome expansion in bonnet fungi (Mycena s.s.) driven by repeated elements and novel gene families across ecological guilds.</title>
        <authorList>
            <consortium name="Lawrence Berkeley National Laboratory"/>
            <person name="Harder C.B."/>
            <person name="Miyauchi S."/>
            <person name="Viragh M."/>
            <person name="Kuo A."/>
            <person name="Thoen E."/>
            <person name="Andreopoulos B."/>
            <person name="Lu D."/>
            <person name="Skrede I."/>
            <person name="Drula E."/>
            <person name="Henrissat B."/>
            <person name="Morin E."/>
            <person name="Kohler A."/>
            <person name="Barry K."/>
            <person name="LaButti K."/>
            <person name="Morin E."/>
            <person name="Salamov A."/>
            <person name="Lipzen A."/>
            <person name="Mereny Z."/>
            <person name="Hegedus B."/>
            <person name="Baldrian P."/>
            <person name="Stursova M."/>
            <person name="Weitz H."/>
            <person name="Taylor A."/>
            <person name="Grigoriev I.V."/>
            <person name="Nagy L.G."/>
            <person name="Martin F."/>
            <person name="Kauserud H."/>
        </authorList>
    </citation>
    <scope>NUCLEOTIDE SEQUENCE</scope>
    <source>
        <strain evidence="2">CBHHK188m</strain>
    </source>
</reference>
<proteinExistence type="predicted"/>
<keyword evidence="3" id="KW-1185">Reference proteome</keyword>
<dbReference type="Proteomes" id="UP001215280">
    <property type="component" value="Unassembled WGS sequence"/>
</dbReference>
<evidence type="ECO:0000313" key="3">
    <source>
        <dbReference type="Proteomes" id="UP001215280"/>
    </source>
</evidence>
<dbReference type="EMBL" id="JARJLG010000091">
    <property type="protein sequence ID" value="KAJ7748200.1"/>
    <property type="molecule type" value="Genomic_DNA"/>
</dbReference>
<feature type="region of interest" description="Disordered" evidence="1">
    <location>
        <begin position="234"/>
        <end position="301"/>
    </location>
</feature>
<protein>
    <submittedName>
        <fullName evidence="2">Uncharacterized protein</fullName>
    </submittedName>
</protein>
<evidence type="ECO:0000313" key="2">
    <source>
        <dbReference type="EMBL" id="KAJ7748200.1"/>
    </source>
</evidence>
<evidence type="ECO:0000256" key="1">
    <source>
        <dbReference type="SAM" id="MobiDB-lite"/>
    </source>
</evidence>
<organism evidence="2 3">
    <name type="scientific">Mycena maculata</name>
    <dbReference type="NCBI Taxonomy" id="230809"/>
    <lineage>
        <taxon>Eukaryota</taxon>
        <taxon>Fungi</taxon>
        <taxon>Dikarya</taxon>
        <taxon>Basidiomycota</taxon>
        <taxon>Agaricomycotina</taxon>
        <taxon>Agaricomycetes</taxon>
        <taxon>Agaricomycetidae</taxon>
        <taxon>Agaricales</taxon>
        <taxon>Marasmiineae</taxon>
        <taxon>Mycenaceae</taxon>
        <taxon>Mycena</taxon>
    </lineage>
</organism>
<sequence>MSSSSYASMTALAILENPRQTVGKGLVLDGSFYLGLEGRESIVASLRYFNRTDQGFPEVGLYFVYTTVAQMDPSVEVFAGTEPEDRKAEEYSLVGDIQFLFYLGAPDEVDIDYRQRPYLHICGAAFNVDVPTATFSVMAEPYTAAFREMQKANRNATGSVAKSLFATNCIIPDSRRYDNVKKPVPYNKRYVMVTGHLTGVTSKLNDDNIKDFYCINVENIAFLGTQVTAANTAGDSPAPALTPTPAPTNKARERWSYDTPINNVKRKKVAGSEVKGAGSEVDGGDGSSSAGPSSPSPATTS</sequence>
<gene>
    <name evidence="2" type="ORF">DFH07DRAFT_775821</name>
</gene>
<dbReference type="AlphaFoldDB" id="A0AAD7N6U8"/>